<dbReference type="AlphaFoldDB" id="A0AAW0XXV3"/>
<keyword evidence="1" id="KW-0560">Oxidoreductase</keyword>
<reference evidence="2 3" key="1">
    <citation type="journal article" date="2024" name="BMC Genomics">
        <title>Genome assembly of redclaw crayfish (Cherax quadricarinatus) provides insights into its immune adaptation and hypoxia tolerance.</title>
        <authorList>
            <person name="Liu Z."/>
            <person name="Zheng J."/>
            <person name="Li H."/>
            <person name="Fang K."/>
            <person name="Wang S."/>
            <person name="He J."/>
            <person name="Zhou D."/>
            <person name="Weng S."/>
            <person name="Chi M."/>
            <person name="Gu Z."/>
            <person name="He J."/>
            <person name="Li F."/>
            <person name="Wang M."/>
        </authorList>
    </citation>
    <scope>NUCLEOTIDE SEQUENCE [LARGE SCALE GENOMIC DNA]</scope>
    <source>
        <strain evidence="2">ZL_2023a</strain>
    </source>
</reference>
<dbReference type="InterPro" id="IPR036291">
    <property type="entry name" value="NAD(P)-bd_dom_sf"/>
</dbReference>
<evidence type="ECO:0000313" key="2">
    <source>
        <dbReference type="EMBL" id="KAK8745284.1"/>
    </source>
</evidence>
<dbReference type="SUPFAM" id="SSF51735">
    <property type="entry name" value="NAD(P)-binding Rossmann-fold domains"/>
    <property type="match status" value="1"/>
</dbReference>
<protein>
    <recommendedName>
        <fullName evidence="4">Retinol dehydrogenase 14</fullName>
    </recommendedName>
</protein>
<evidence type="ECO:0008006" key="4">
    <source>
        <dbReference type="Google" id="ProtNLM"/>
    </source>
</evidence>
<dbReference type="Gene3D" id="3.40.50.720">
    <property type="entry name" value="NAD(P)-binding Rossmann-like Domain"/>
    <property type="match status" value="1"/>
</dbReference>
<comment type="caution">
    <text evidence="2">The sequence shown here is derived from an EMBL/GenBank/DDBJ whole genome shotgun (WGS) entry which is preliminary data.</text>
</comment>
<proteinExistence type="predicted"/>
<accession>A0AAW0XXV3</accession>
<keyword evidence="3" id="KW-1185">Reference proteome</keyword>
<dbReference type="EMBL" id="JARKIK010000019">
    <property type="protein sequence ID" value="KAK8745284.1"/>
    <property type="molecule type" value="Genomic_DNA"/>
</dbReference>
<dbReference type="PANTHER" id="PTHR43157:SF31">
    <property type="entry name" value="PHOSPHATIDYLINOSITOL-GLYCAN BIOSYNTHESIS CLASS F PROTEIN"/>
    <property type="match status" value="1"/>
</dbReference>
<dbReference type="GO" id="GO:0016491">
    <property type="term" value="F:oxidoreductase activity"/>
    <property type="evidence" value="ECO:0007669"/>
    <property type="project" value="UniProtKB-KW"/>
</dbReference>
<dbReference type="Proteomes" id="UP001445076">
    <property type="component" value="Unassembled WGS sequence"/>
</dbReference>
<name>A0AAW0XXV3_CHEQU</name>
<sequence length="167" mass="18598">GLLKTSAPSRVVNVSSGAHHMGSLLNVDDLNYEKNPFPNSFVVYGRSKLANILFTKELSEKLRRTDVTANSVHPGVVYTEFLWKGETKLIEAILDLLVRLMGKDEKLGAQTSIYLAVSEEVNNVTGKYYVDCKDTKVSAAAKDAGLAKKLWEASEQLVKLRPEERHY</sequence>
<gene>
    <name evidence="2" type="ORF">OTU49_000111</name>
</gene>
<evidence type="ECO:0000313" key="3">
    <source>
        <dbReference type="Proteomes" id="UP001445076"/>
    </source>
</evidence>
<evidence type="ECO:0000256" key="1">
    <source>
        <dbReference type="ARBA" id="ARBA00023002"/>
    </source>
</evidence>
<dbReference type="InterPro" id="IPR002347">
    <property type="entry name" value="SDR_fam"/>
</dbReference>
<feature type="non-terminal residue" evidence="2">
    <location>
        <position position="1"/>
    </location>
</feature>
<organism evidence="2 3">
    <name type="scientific">Cherax quadricarinatus</name>
    <name type="common">Australian red claw crayfish</name>
    <dbReference type="NCBI Taxonomy" id="27406"/>
    <lineage>
        <taxon>Eukaryota</taxon>
        <taxon>Metazoa</taxon>
        <taxon>Ecdysozoa</taxon>
        <taxon>Arthropoda</taxon>
        <taxon>Crustacea</taxon>
        <taxon>Multicrustacea</taxon>
        <taxon>Malacostraca</taxon>
        <taxon>Eumalacostraca</taxon>
        <taxon>Eucarida</taxon>
        <taxon>Decapoda</taxon>
        <taxon>Pleocyemata</taxon>
        <taxon>Astacidea</taxon>
        <taxon>Parastacoidea</taxon>
        <taxon>Parastacidae</taxon>
        <taxon>Cherax</taxon>
    </lineage>
</organism>
<dbReference type="PANTHER" id="PTHR43157">
    <property type="entry name" value="PHOSPHATIDYLINOSITOL-GLYCAN BIOSYNTHESIS CLASS F PROTEIN-RELATED"/>
    <property type="match status" value="1"/>
</dbReference>
<dbReference type="PRINTS" id="PR00081">
    <property type="entry name" value="GDHRDH"/>
</dbReference>
<dbReference type="Pfam" id="PF00106">
    <property type="entry name" value="adh_short"/>
    <property type="match status" value="1"/>
</dbReference>